<dbReference type="GO" id="GO:0003848">
    <property type="term" value="F:2-amino-4-hydroxy-6-hydroxymethyldihydropteridine diphosphokinase activity"/>
    <property type="evidence" value="ECO:0007669"/>
    <property type="project" value="UniProtKB-EC"/>
</dbReference>
<keyword evidence="5" id="KW-0808">Transferase</keyword>
<keyword evidence="7" id="KW-0418">Kinase</keyword>
<dbReference type="Proteomes" id="UP000188912">
    <property type="component" value="Chromosome"/>
</dbReference>
<comment type="pathway">
    <text evidence="1">Cofactor biosynthesis; tetrahydrofolate biosynthesis; 2-amino-4-hydroxy-6-hydroxymethyl-7,8-dihydropteridine diphosphate from 7,8-dihydroneopterin triphosphate: step 4/4.</text>
</comment>
<comment type="function">
    <text evidence="10">Catalyzes the transfer of pyrophosphate from adenosine triphosphate (ATP) to 6-hydroxymethyl-7,8-dihydropterin, an enzymatic step in folate biosynthesis pathway.</text>
</comment>
<dbReference type="GO" id="GO:0005524">
    <property type="term" value="F:ATP binding"/>
    <property type="evidence" value="ECO:0007669"/>
    <property type="project" value="UniProtKB-KW"/>
</dbReference>
<evidence type="ECO:0000256" key="9">
    <source>
        <dbReference type="ARBA" id="ARBA00022909"/>
    </source>
</evidence>
<evidence type="ECO:0000256" key="8">
    <source>
        <dbReference type="ARBA" id="ARBA00022840"/>
    </source>
</evidence>
<feature type="domain" description="7,8-dihydro-6-hydroxymethylpterin-pyrophosphokinase" evidence="13">
    <location>
        <begin position="97"/>
        <end position="108"/>
    </location>
</feature>
<evidence type="ECO:0000256" key="3">
    <source>
        <dbReference type="ARBA" id="ARBA00013253"/>
    </source>
</evidence>
<dbReference type="GO" id="GO:0046656">
    <property type="term" value="P:folic acid biosynthetic process"/>
    <property type="evidence" value="ECO:0007669"/>
    <property type="project" value="UniProtKB-KW"/>
</dbReference>
<evidence type="ECO:0000256" key="7">
    <source>
        <dbReference type="ARBA" id="ARBA00022777"/>
    </source>
</evidence>
<reference evidence="14 15" key="1">
    <citation type="journal article" date="2010" name="Science">
        <title>Genomic comparison of the ants Camponotus floridanus and Harpegnathos saltator.</title>
        <authorList>
            <person name="Bonasio R."/>
            <person name="Zhang G."/>
            <person name="Ye C."/>
            <person name="Mutti N.S."/>
            <person name="Fang X."/>
            <person name="Qin N."/>
            <person name="Donahue G."/>
            <person name="Yang P."/>
            <person name="Li Q."/>
            <person name="Li C."/>
            <person name="Zhang P."/>
            <person name="Huang Z."/>
            <person name="Berger S.L."/>
            <person name="Reinberg D."/>
            <person name="Wang J."/>
            <person name="Liebig J."/>
        </authorList>
    </citation>
    <scope>NUCLEOTIDE SEQUENCE [LARGE SCALE GENOMIC DNA]</scope>
    <source>
        <strain evidence="14 15">Hsal</strain>
    </source>
</reference>
<evidence type="ECO:0000259" key="13">
    <source>
        <dbReference type="PROSITE" id="PS00794"/>
    </source>
</evidence>
<keyword evidence="15" id="KW-1185">Reference proteome</keyword>
<dbReference type="InterPro" id="IPR035907">
    <property type="entry name" value="Hppk_sf"/>
</dbReference>
<dbReference type="SUPFAM" id="SSF55083">
    <property type="entry name" value="6-hydroxymethyl-7,8-dihydropterin pyrophosphokinase, HPPK"/>
    <property type="match status" value="1"/>
</dbReference>
<evidence type="ECO:0000256" key="10">
    <source>
        <dbReference type="ARBA" id="ARBA00029409"/>
    </source>
</evidence>
<dbReference type="KEGG" id="thd:BHV28_09110"/>
<dbReference type="EMBL" id="CP017315">
    <property type="protein sequence ID" value="AQS41607.1"/>
    <property type="molecule type" value="Genomic_DNA"/>
</dbReference>
<evidence type="ECO:0000256" key="11">
    <source>
        <dbReference type="ARBA" id="ARBA00029766"/>
    </source>
</evidence>
<dbReference type="NCBIfam" id="TIGR01498">
    <property type="entry name" value="folK"/>
    <property type="match status" value="1"/>
</dbReference>
<name>A0A1U9JUQ4_9HYPH</name>
<accession>A0A1U9JUQ4</accession>
<keyword evidence="8" id="KW-0067">ATP-binding</keyword>
<gene>
    <name evidence="14" type="ORF">BHV28_09110</name>
</gene>
<organism evidence="14 15">
    <name type="scientific">Candidatus Tokpelaia hoelldobleri</name>
    <dbReference type="NCBI Taxonomy" id="1902579"/>
    <lineage>
        <taxon>Bacteria</taxon>
        <taxon>Pseudomonadati</taxon>
        <taxon>Pseudomonadota</taxon>
        <taxon>Alphaproteobacteria</taxon>
        <taxon>Hyphomicrobiales</taxon>
        <taxon>Candidatus Tokpelaia</taxon>
    </lineage>
</organism>
<dbReference type="STRING" id="1902579.BHV28_09110"/>
<keyword evidence="9" id="KW-0289">Folate biosynthesis</keyword>
<evidence type="ECO:0000256" key="12">
    <source>
        <dbReference type="ARBA" id="ARBA00033413"/>
    </source>
</evidence>
<reference evidence="14 15" key="2">
    <citation type="journal article" date="2016" name="Sci. Rep.">
        <title>The genome of Rhizobiales bacteria in predatory ants reveals urease gene functions but no genes for nitrogen fixation.</title>
        <authorList>
            <person name="Neuvonen M.M."/>
            <person name="Tamarit D."/>
            <person name="Naslund K."/>
            <person name="Liebig J."/>
            <person name="Feldhaar H."/>
            <person name="Moran N.A."/>
            <person name="Guy L."/>
            <person name="Andersson S.G."/>
        </authorList>
    </citation>
    <scope>NUCLEOTIDE SEQUENCE [LARGE SCALE GENOMIC DNA]</scope>
    <source>
        <strain evidence="14 15">Hsal</strain>
    </source>
</reference>
<keyword evidence="6" id="KW-0547">Nucleotide-binding</keyword>
<dbReference type="PROSITE" id="PS00794">
    <property type="entry name" value="HPPK"/>
    <property type="match status" value="1"/>
</dbReference>
<dbReference type="PANTHER" id="PTHR43071:SF1">
    <property type="entry name" value="2-AMINO-4-HYDROXY-6-HYDROXYMETHYLDIHYDROPTERIDINE PYROPHOSPHOKINASE"/>
    <property type="match status" value="1"/>
</dbReference>
<comment type="similarity">
    <text evidence="2">Belongs to the HPPK family.</text>
</comment>
<evidence type="ECO:0000256" key="4">
    <source>
        <dbReference type="ARBA" id="ARBA00016218"/>
    </source>
</evidence>
<dbReference type="GO" id="GO:0016301">
    <property type="term" value="F:kinase activity"/>
    <property type="evidence" value="ECO:0007669"/>
    <property type="project" value="UniProtKB-KW"/>
</dbReference>
<dbReference type="Pfam" id="PF01288">
    <property type="entry name" value="HPPK"/>
    <property type="match status" value="1"/>
</dbReference>
<dbReference type="InterPro" id="IPR000550">
    <property type="entry name" value="Hppk"/>
</dbReference>
<protein>
    <recommendedName>
        <fullName evidence="4">2-amino-4-hydroxy-6-hydroxymethyldihydropteridine pyrophosphokinase</fullName>
        <ecNumber evidence="3">2.7.6.3</ecNumber>
    </recommendedName>
    <alternativeName>
        <fullName evidence="11">6-hydroxymethyl-7,8-dihydropterin pyrophosphokinase</fullName>
    </alternativeName>
    <alternativeName>
        <fullName evidence="12">7,8-dihydro-6-hydroxymethylpterin-pyrophosphokinase</fullName>
    </alternativeName>
</protein>
<evidence type="ECO:0000256" key="5">
    <source>
        <dbReference type="ARBA" id="ARBA00022679"/>
    </source>
</evidence>
<dbReference type="Gene3D" id="3.30.70.560">
    <property type="entry name" value="7,8-Dihydro-6-hydroxymethylpterin-pyrophosphokinase HPPK"/>
    <property type="match status" value="1"/>
</dbReference>
<evidence type="ECO:0000313" key="14">
    <source>
        <dbReference type="EMBL" id="AQS41607.1"/>
    </source>
</evidence>
<dbReference type="AlphaFoldDB" id="A0A1U9JUQ4"/>
<proteinExistence type="inferred from homology"/>
<dbReference type="GO" id="GO:0046654">
    <property type="term" value="P:tetrahydrofolate biosynthetic process"/>
    <property type="evidence" value="ECO:0007669"/>
    <property type="project" value="UniProtKB-UniPathway"/>
</dbReference>
<evidence type="ECO:0000256" key="6">
    <source>
        <dbReference type="ARBA" id="ARBA00022741"/>
    </source>
</evidence>
<evidence type="ECO:0000256" key="1">
    <source>
        <dbReference type="ARBA" id="ARBA00005051"/>
    </source>
</evidence>
<evidence type="ECO:0000256" key="2">
    <source>
        <dbReference type="ARBA" id="ARBA00005810"/>
    </source>
</evidence>
<sequence length="177" mass="19804">MIHTKAPGKWANAWIGLGGNIGNVAQNMVQALRILAQHEQVRVIAISSLYQTPPWGKTDQPAFLNACAQLQTQLPADDLLQLCLDIEEKMQRRRTEKWGPRTLDIDILLYEGVICSVPGRLVLPHPHMDKRAFVLVPLAEINPALDIAGRSVLERAKELDDGTIQKYSEFSFEIPDT</sequence>
<evidence type="ECO:0000313" key="15">
    <source>
        <dbReference type="Proteomes" id="UP000188912"/>
    </source>
</evidence>
<dbReference type="UniPathway" id="UPA00077">
    <property type="reaction ID" value="UER00155"/>
</dbReference>
<dbReference type="EC" id="2.7.6.3" evidence="3"/>
<dbReference type="PANTHER" id="PTHR43071">
    <property type="entry name" value="2-AMINO-4-HYDROXY-6-HYDROXYMETHYLDIHYDROPTERIDINE PYROPHOSPHOKINASE"/>
    <property type="match status" value="1"/>
</dbReference>
<dbReference type="CDD" id="cd00483">
    <property type="entry name" value="HPPK"/>
    <property type="match status" value="1"/>
</dbReference>